<dbReference type="EMBL" id="DF970142">
    <property type="protein sequence ID" value="GAP64973.1"/>
    <property type="molecule type" value="Genomic_DNA"/>
</dbReference>
<dbReference type="AlphaFoldDB" id="A0A0K8QJE2"/>
<keyword evidence="1" id="KW-0732">Signal</keyword>
<dbReference type="EMBL" id="DF952378">
    <property type="protein sequence ID" value="GAN43736.1"/>
    <property type="molecule type" value="Genomic_DNA"/>
</dbReference>
<accession>A0A0K8QJE2</accession>
<proteinExistence type="predicted"/>
<keyword evidence="4" id="KW-1185">Reference proteome</keyword>
<evidence type="ECO:0000313" key="2">
    <source>
        <dbReference type="EMBL" id="GAN43736.1"/>
    </source>
</evidence>
<evidence type="ECO:0000313" key="3">
    <source>
        <dbReference type="EMBL" id="GAP64973.1"/>
    </source>
</evidence>
<protein>
    <submittedName>
        <fullName evidence="3">Uncharacterized protein</fullName>
    </submittedName>
</protein>
<name>A0A0K8QJE2_9GAMM</name>
<dbReference type="STRING" id="1475481.GCA_000953855_00258"/>
<gene>
    <name evidence="2" type="ORF">MBSD_0246</name>
    <name evidence="3" type="ORF">MBSD_n0256</name>
</gene>
<evidence type="ECO:0000313" key="4">
    <source>
        <dbReference type="Proteomes" id="UP000253740"/>
    </source>
</evidence>
<reference evidence="3" key="2">
    <citation type="submission" date="2015-08" db="EMBL/GenBank/DDBJ databases">
        <title>Complete DNA Sequence of Pseudomonas syringae pv. actinidiae, the Causal Agent of Kiwifruit Canker Disease.</title>
        <authorList>
            <person name="Rikkerink E.H.A."/>
            <person name="Fineran P.C."/>
        </authorList>
    </citation>
    <scope>NUCLEOTIDE SEQUENCE</scope>
    <source>
        <strain evidence="3">SkMP5</strain>
    </source>
</reference>
<dbReference type="RefSeq" id="WP_062534339.1">
    <property type="nucleotide sequence ID" value="NZ_DF970142.1"/>
</dbReference>
<feature type="chain" id="PRO_5007415550" evidence="1">
    <location>
        <begin position="23"/>
        <end position="140"/>
    </location>
</feature>
<organism evidence="3">
    <name type="scientific">Mizugakiibacter sediminis</name>
    <dbReference type="NCBI Taxonomy" id="1475481"/>
    <lineage>
        <taxon>Bacteria</taxon>
        <taxon>Pseudomonadati</taxon>
        <taxon>Pseudomonadota</taxon>
        <taxon>Gammaproteobacteria</taxon>
        <taxon>Lysobacterales</taxon>
        <taxon>Rhodanobacteraceae</taxon>
        <taxon>Mizugakiibacter</taxon>
    </lineage>
</organism>
<sequence>MKRRILVLVLLAFAIALPFAHAQMAATGTQPRAVVSLYRVAPGKHLEFLKWMAARDRVAHDAGLPATRWYAHVDGDAWDYVAISPETTPEQDRKVDELSRQRGLSIGMKAALEFRGMIAWHTDTLTVGPVAADDLLKMAQ</sequence>
<dbReference type="Proteomes" id="UP000253740">
    <property type="component" value="Unassembled WGS sequence"/>
</dbReference>
<dbReference type="HOGENOM" id="CLU_1832882_0_0_6"/>
<feature type="signal peptide" evidence="1">
    <location>
        <begin position="1"/>
        <end position="22"/>
    </location>
</feature>
<dbReference type="OrthoDB" id="7574414at2"/>
<evidence type="ECO:0000256" key="1">
    <source>
        <dbReference type="SAM" id="SignalP"/>
    </source>
</evidence>
<reference evidence="2" key="1">
    <citation type="submission" date="2015-03" db="EMBL/GenBank/DDBJ databases">
        <title>Draft genome sequence of Mizugakiibacter sediminis skMP5.</title>
        <authorList>
            <person name="Watanabe T."/>
            <person name="Kojima H."/>
            <person name="Fukui M."/>
        </authorList>
    </citation>
    <scope>NUCLEOTIDE SEQUENCE</scope>
    <source>
        <strain evidence="2">SkMP5</strain>
    </source>
</reference>